<dbReference type="Gene3D" id="3.10.400.10">
    <property type="entry name" value="Sulfate adenylyltransferase"/>
    <property type="match status" value="1"/>
</dbReference>
<evidence type="ECO:0000259" key="1">
    <source>
        <dbReference type="SMART" id="SM01022"/>
    </source>
</evidence>
<dbReference type="SUPFAM" id="SSF88697">
    <property type="entry name" value="PUA domain-like"/>
    <property type="match status" value="1"/>
</dbReference>
<dbReference type="CDD" id="cd06553">
    <property type="entry name" value="ASCH_Ef3133_like"/>
    <property type="match status" value="1"/>
</dbReference>
<dbReference type="PANTHER" id="PTHR39203:SF1">
    <property type="entry name" value="CYTOPLASMIC PROTEIN"/>
    <property type="match status" value="1"/>
</dbReference>
<dbReference type="Proteomes" id="UP000244912">
    <property type="component" value="Unassembled WGS sequence"/>
</dbReference>
<accession>A0A2R8BRX1</accession>
<dbReference type="InterPro" id="IPR009326">
    <property type="entry name" value="DUF984"/>
</dbReference>
<reference evidence="2 3" key="1">
    <citation type="submission" date="2018-03" db="EMBL/GenBank/DDBJ databases">
        <authorList>
            <person name="Keele B.F."/>
        </authorList>
    </citation>
    <scope>NUCLEOTIDE SEQUENCE [LARGE SCALE GENOMIC DNA]</scope>
    <source>
        <strain evidence="2 3">CECT 8504</strain>
    </source>
</reference>
<evidence type="ECO:0000313" key="3">
    <source>
        <dbReference type="Proteomes" id="UP000244912"/>
    </source>
</evidence>
<dbReference type="SMART" id="SM01022">
    <property type="entry name" value="ASCH"/>
    <property type="match status" value="1"/>
</dbReference>
<dbReference type="PANTHER" id="PTHR39203">
    <property type="entry name" value="CYTOPLASMIC PROTEIN-RELATED"/>
    <property type="match status" value="1"/>
</dbReference>
<gene>
    <name evidence="2" type="ORF">PAA8504_00708</name>
</gene>
<keyword evidence="3" id="KW-1185">Reference proteome</keyword>
<dbReference type="AlphaFoldDB" id="A0A2R8BRX1"/>
<dbReference type="InterPro" id="IPR015947">
    <property type="entry name" value="PUA-like_sf"/>
</dbReference>
<dbReference type="EMBL" id="ONZF01000001">
    <property type="protein sequence ID" value="SPJ22909.1"/>
    <property type="molecule type" value="Genomic_DNA"/>
</dbReference>
<proteinExistence type="predicted"/>
<name>A0A2R8BRX1_9RHOB</name>
<feature type="domain" description="ASCH" evidence="1">
    <location>
        <begin position="16"/>
        <end position="132"/>
    </location>
</feature>
<dbReference type="OrthoDB" id="9807542at2"/>
<evidence type="ECO:0000313" key="2">
    <source>
        <dbReference type="EMBL" id="SPJ22909.1"/>
    </source>
</evidence>
<protein>
    <recommendedName>
        <fullName evidence="1">ASCH domain-containing protein</fullName>
    </recommendedName>
</protein>
<organism evidence="2 3">
    <name type="scientific">Palleronia abyssalis</name>
    <dbReference type="NCBI Taxonomy" id="1501240"/>
    <lineage>
        <taxon>Bacteria</taxon>
        <taxon>Pseudomonadati</taxon>
        <taxon>Pseudomonadota</taxon>
        <taxon>Alphaproteobacteria</taxon>
        <taxon>Rhodobacterales</taxon>
        <taxon>Roseobacteraceae</taxon>
        <taxon>Palleronia</taxon>
    </lineage>
</organism>
<dbReference type="RefSeq" id="WP_108892739.1">
    <property type="nucleotide sequence ID" value="NZ_ONZF01000001.1"/>
</dbReference>
<dbReference type="InterPro" id="IPR007374">
    <property type="entry name" value="ASCH_domain"/>
</dbReference>
<dbReference type="Pfam" id="PF04266">
    <property type="entry name" value="ASCH"/>
    <property type="match status" value="1"/>
</dbReference>
<sequence length="135" mass="15190">MSAEASDDRVAGFTTFRFGDGPELCDRLLGLVIAGQKTATCGALREFEADPESRPAIGRRDIACRWDWTPAVMIETVDVFECAFRDVPEDFALAEGEGTFAEWRDGHVDYFTRNGGWSEDMLLLCERFRVIEVLE</sequence>